<dbReference type="RefSeq" id="WP_209898939.1">
    <property type="nucleotide sequence ID" value="NZ_BAAAJW010000014.1"/>
</dbReference>
<name>A0ABS4WX47_9MICO</name>
<keyword evidence="2" id="KW-1185">Reference proteome</keyword>
<accession>A0ABS4WX47</accession>
<proteinExistence type="predicted"/>
<evidence type="ECO:0000313" key="1">
    <source>
        <dbReference type="EMBL" id="MBP2380666.1"/>
    </source>
</evidence>
<dbReference type="EMBL" id="JAGIOD010000001">
    <property type="protein sequence ID" value="MBP2380666.1"/>
    <property type="molecule type" value="Genomic_DNA"/>
</dbReference>
<evidence type="ECO:0000313" key="2">
    <source>
        <dbReference type="Proteomes" id="UP001519290"/>
    </source>
</evidence>
<evidence type="ECO:0008006" key="3">
    <source>
        <dbReference type="Google" id="ProtNLM"/>
    </source>
</evidence>
<organism evidence="1 2">
    <name type="scientific">Brachybacterium sacelli</name>
    <dbReference type="NCBI Taxonomy" id="173364"/>
    <lineage>
        <taxon>Bacteria</taxon>
        <taxon>Bacillati</taxon>
        <taxon>Actinomycetota</taxon>
        <taxon>Actinomycetes</taxon>
        <taxon>Micrococcales</taxon>
        <taxon>Dermabacteraceae</taxon>
        <taxon>Brachybacterium</taxon>
    </lineage>
</organism>
<dbReference type="Proteomes" id="UP001519290">
    <property type="component" value="Unassembled WGS sequence"/>
</dbReference>
<reference evidence="1 2" key="1">
    <citation type="submission" date="2021-03" db="EMBL/GenBank/DDBJ databases">
        <title>Sequencing the genomes of 1000 actinobacteria strains.</title>
        <authorList>
            <person name="Klenk H.-P."/>
        </authorList>
    </citation>
    <scope>NUCLEOTIDE SEQUENCE [LARGE SCALE GENOMIC DNA]</scope>
    <source>
        <strain evidence="1 2">DSM 14566</strain>
    </source>
</reference>
<gene>
    <name evidence="1" type="ORF">JOF43_000623</name>
</gene>
<comment type="caution">
    <text evidence="1">The sequence shown here is derived from an EMBL/GenBank/DDBJ whole genome shotgun (WGS) entry which is preliminary data.</text>
</comment>
<sequence>MNTLTTALDAALETMLADELTESVGAARTVAELLEMLALRDDDLTDQVLHALLSRVGSDPQARELLLHIMGPALRALARKHTRYCHGTKSPTDAFCTVVEAFYDALATPSVQAKTTRVAARITGQTRTELARLIAEERASRTAYPPHVLDVTHSRQSPPGGSSAHESQMALLEGLAQARERQVISQDEARFLLAVHSPGTGLDLVTDCRLGGLSPAAVRKRSSRLVRRLAEAVSHDDELRAGMVDAAA</sequence>
<protein>
    <recommendedName>
        <fullName evidence="3">DNA-binding response regulator</fullName>
    </recommendedName>
</protein>